<keyword evidence="4" id="KW-1185">Reference proteome</keyword>
<protein>
    <submittedName>
        <fullName evidence="3">Uncharacterized protein</fullName>
    </submittedName>
</protein>
<keyword evidence="2" id="KW-0812">Transmembrane</keyword>
<reference evidence="3" key="1">
    <citation type="journal article" date="2020" name="Stud. Mycol.">
        <title>101 Dothideomycetes genomes: a test case for predicting lifestyles and emergence of pathogens.</title>
        <authorList>
            <person name="Haridas S."/>
            <person name="Albert R."/>
            <person name="Binder M."/>
            <person name="Bloem J."/>
            <person name="Labutti K."/>
            <person name="Salamov A."/>
            <person name="Andreopoulos B."/>
            <person name="Baker S."/>
            <person name="Barry K."/>
            <person name="Bills G."/>
            <person name="Bluhm B."/>
            <person name="Cannon C."/>
            <person name="Castanera R."/>
            <person name="Culley D."/>
            <person name="Daum C."/>
            <person name="Ezra D."/>
            <person name="Gonzalez J."/>
            <person name="Henrissat B."/>
            <person name="Kuo A."/>
            <person name="Liang C."/>
            <person name="Lipzen A."/>
            <person name="Lutzoni F."/>
            <person name="Magnuson J."/>
            <person name="Mondo S."/>
            <person name="Nolan M."/>
            <person name="Ohm R."/>
            <person name="Pangilinan J."/>
            <person name="Park H.-J."/>
            <person name="Ramirez L."/>
            <person name="Alfaro M."/>
            <person name="Sun H."/>
            <person name="Tritt A."/>
            <person name="Yoshinaga Y."/>
            <person name="Zwiers L.-H."/>
            <person name="Turgeon B."/>
            <person name="Goodwin S."/>
            <person name="Spatafora J."/>
            <person name="Crous P."/>
            <person name="Grigoriev I."/>
        </authorList>
    </citation>
    <scope>NUCLEOTIDE SEQUENCE</scope>
    <source>
        <strain evidence="3">CBS 109.77</strain>
    </source>
</reference>
<dbReference type="EMBL" id="MU003016">
    <property type="protein sequence ID" value="KAF2785476.1"/>
    <property type="molecule type" value="Genomic_DNA"/>
</dbReference>
<organism evidence="3 4">
    <name type="scientific">Melanomma pulvis-pyrius CBS 109.77</name>
    <dbReference type="NCBI Taxonomy" id="1314802"/>
    <lineage>
        <taxon>Eukaryota</taxon>
        <taxon>Fungi</taxon>
        <taxon>Dikarya</taxon>
        <taxon>Ascomycota</taxon>
        <taxon>Pezizomycotina</taxon>
        <taxon>Dothideomycetes</taxon>
        <taxon>Pleosporomycetidae</taxon>
        <taxon>Pleosporales</taxon>
        <taxon>Melanommataceae</taxon>
        <taxon>Melanomma</taxon>
    </lineage>
</organism>
<feature type="region of interest" description="Disordered" evidence="1">
    <location>
        <begin position="1"/>
        <end position="24"/>
    </location>
</feature>
<evidence type="ECO:0000313" key="3">
    <source>
        <dbReference type="EMBL" id="KAF2785476.1"/>
    </source>
</evidence>
<evidence type="ECO:0000256" key="2">
    <source>
        <dbReference type="SAM" id="Phobius"/>
    </source>
</evidence>
<gene>
    <name evidence="3" type="ORF">K505DRAFT_330976</name>
</gene>
<proteinExistence type="predicted"/>
<name>A0A6A6WN45_9PLEO</name>
<keyword evidence="2" id="KW-1133">Transmembrane helix</keyword>
<accession>A0A6A6WN45</accession>
<dbReference type="Proteomes" id="UP000799757">
    <property type="component" value="Unassembled WGS sequence"/>
</dbReference>
<keyword evidence="2" id="KW-0472">Membrane</keyword>
<feature type="transmembrane region" description="Helical" evidence="2">
    <location>
        <begin position="32"/>
        <end position="51"/>
    </location>
</feature>
<dbReference type="AlphaFoldDB" id="A0A6A6WN45"/>
<feature type="compositionally biased region" description="Low complexity" evidence="1">
    <location>
        <begin position="7"/>
        <end position="24"/>
    </location>
</feature>
<evidence type="ECO:0000313" key="4">
    <source>
        <dbReference type="Proteomes" id="UP000799757"/>
    </source>
</evidence>
<evidence type="ECO:0000256" key="1">
    <source>
        <dbReference type="SAM" id="MobiDB-lite"/>
    </source>
</evidence>
<sequence length="107" mass="11531">MSCCPLTSHSPASSHAQAQAPTQASPQTQLQLLMLLMLMLMLMSRATYVGLPPFASLRPQRGTKGGREAGYVGPSDPRTLLVCCACSDAEQQQHQRAIMSCREGRKG</sequence>